<dbReference type="Proteomes" id="UP000275232">
    <property type="component" value="Unassembled WGS sequence"/>
</dbReference>
<keyword evidence="2" id="KW-1185">Reference proteome</keyword>
<comment type="caution">
    <text evidence="1">The sequence shown here is derived from an EMBL/GenBank/DDBJ whole genome shotgun (WGS) entry which is preliminary data.</text>
</comment>
<dbReference type="EMBL" id="RPFZ01000001">
    <property type="protein sequence ID" value="RPF72300.1"/>
    <property type="molecule type" value="Genomic_DNA"/>
</dbReference>
<dbReference type="AlphaFoldDB" id="A0A3N5CXH3"/>
<evidence type="ECO:0000313" key="2">
    <source>
        <dbReference type="Proteomes" id="UP000275232"/>
    </source>
</evidence>
<proteinExistence type="predicted"/>
<sequence>MAALLLAACQQQPAAREETQTQRIALADARAVHADAIPSPDTKAARWRVRGDGQGIDFGDAGQAPLMTLDCAIGDGEPTMHIIRHAAALPGQSALFPVIGNGMRSRFLADARLADEGDAGEWRWEATLPASDPQLDVFAGNRPLTATLPGRGMLEIRASRIPGEFLDWCRKSGQVARPRQSEDDGPTG</sequence>
<protein>
    <submittedName>
        <fullName evidence="1">Uncharacterized protein</fullName>
    </submittedName>
</protein>
<accession>A0A3N5CXH3</accession>
<dbReference type="OrthoDB" id="7391054at2"/>
<organism evidence="1 2">
    <name type="scientific">Aurantiacibacter spongiae</name>
    <dbReference type="NCBI Taxonomy" id="2488860"/>
    <lineage>
        <taxon>Bacteria</taxon>
        <taxon>Pseudomonadati</taxon>
        <taxon>Pseudomonadota</taxon>
        <taxon>Alphaproteobacteria</taxon>
        <taxon>Sphingomonadales</taxon>
        <taxon>Erythrobacteraceae</taxon>
        <taxon>Aurantiacibacter</taxon>
    </lineage>
</organism>
<evidence type="ECO:0000313" key="1">
    <source>
        <dbReference type="EMBL" id="RPF72300.1"/>
    </source>
</evidence>
<gene>
    <name evidence="1" type="ORF">EG799_12210</name>
</gene>
<name>A0A3N5CXH3_9SPHN</name>
<reference evidence="1 2" key="1">
    <citation type="submission" date="2018-11" db="EMBL/GenBank/DDBJ databases">
        <title>Erythrobacter spongiae sp. nov., isolated from a marine sponge.</title>
        <authorList>
            <person name="Zhuang L."/>
            <person name="Luo L."/>
        </authorList>
    </citation>
    <scope>NUCLEOTIDE SEQUENCE [LARGE SCALE GENOMIC DNA]</scope>
    <source>
        <strain evidence="1 2">HN-E23</strain>
    </source>
</reference>
<dbReference type="RefSeq" id="WP_123881634.1">
    <property type="nucleotide sequence ID" value="NZ_RPFZ01000001.1"/>
</dbReference>